<feature type="compositionally biased region" description="Pro residues" evidence="1">
    <location>
        <begin position="78"/>
        <end position="91"/>
    </location>
</feature>
<organism evidence="2 3">
    <name type="scientific">Sediminibacterium roseum</name>
    <dbReference type="NCBI Taxonomy" id="1978412"/>
    <lineage>
        <taxon>Bacteria</taxon>
        <taxon>Pseudomonadati</taxon>
        <taxon>Bacteroidota</taxon>
        <taxon>Chitinophagia</taxon>
        <taxon>Chitinophagales</taxon>
        <taxon>Chitinophagaceae</taxon>
        <taxon>Sediminibacterium</taxon>
    </lineage>
</organism>
<feature type="region of interest" description="Disordered" evidence="1">
    <location>
        <begin position="68"/>
        <end position="91"/>
    </location>
</feature>
<gene>
    <name evidence="2" type="ORF">GWC95_00215</name>
</gene>
<accession>A0ABW9ZT05</accession>
<protein>
    <submittedName>
        <fullName evidence="2">Uncharacterized protein</fullName>
    </submittedName>
</protein>
<comment type="caution">
    <text evidence="2">The sequence shown here is derived from an EMBL/GenBank/DDBJ whole genome shotgun (WGS) entry which is preliminary data.</text>
</comment>
<keyword evidence="3" id="KW-1185">Reference proteome</keyword>
<dbReference type="PROSITE" id="PS51257">
    <property type="entry name" value="PROKAR_LIPOPROTEIN"/>
    <property type="match status" value="1"/>
</dbReference>
<proteinExistence type="predicted"/>
<dbReference type="EMBL" id="JAACJS010000002">
    <property type="protein sequence ID" value="NCI48323.1"/>
    <property type="molecule type" value="Genomic_DNA"/>
</dbReference>
<name>A0ABW9ZT05_9BACT</name>
<evidence type="ECO:0000313" key="2">
    <source>
        <dbReference type="EMBL" id="NCI48323.1"/>
    </source>
</evidence>
<evidence type="ECO:0000313" key="3">
    <source>
        <dbReference type="Proteomes" id="UP000753802"/>
    </source>
</evidence>
<reference evidence="2 3" key="1">
    <citation type="submission" date="2020-01" db="EMBL/GenBank/DDBJ databases">
        <title>Genome analysis.</title>
        <authorList>
            <person name="Wu S."/>
            <person name="Wang G."/>
        </authorList>
    </citation>
    <scope>NUCLEOTIDE SEQUENCE [LARGE SCALE GENOMIC DNA]</scope>
    <source>
        <strain evidence="2 3">SYL130</strain>
    </source>
</reference>
<evidence type="ECO:0000256" key="1">
    <source>
        <dbReference type="SAM" id="MobiDB-lite"/>
    </source>
</evidence>
<dbReference type="Proteomes" id="UP000753802">
    <property type="component" value="Unassembled WGS sequence"/>
</dbReference>
<dbReference type="RefSeq" id="WP_161816659.1">
    <property type="nucleotide sequence ID" value="NZ_JAACJS010000002.1"/>
</dbReference>
<sequence length="266" mass="28390">MRKLLYASCLLLVVAVGCKKDIANAPVDKKAELVETILASKSFGTLIEKIGNGGLDVNLRQVKTDILAPEDDPEDPGYIPPPDPYYPPPPPSYNPPGMDDYQVDRAANALAALVMFYNENPALYELPVEDQQGVLDVAINRVASPSYRSEHPSNPGVISFGNLAKRVGKEKSAMVATNALSGNAAGIRSDKLQMDEVTDCLKDVIIGVIVGNWSTIKSLIGVIRGYNLGMDGIINVCKSAIRSTIGASAAGALLTFGLCVAWEAWD</sequence>